<feature type="region of interest" description="Disordered" evidence="1">
    <location>
        <begin position="30"/>
        <end position="54"/>
    </location>
</feature>
<sequence>MFHSVEEGSSRFATHRLKFAWVGGPTGAVGLSRLSQGSDQTEISFPFPTTQPRP</sequence>
<evidence type="ECO:0000256" key="1">
    <source>
        <dbReference type="SAM" id="MobiDB-lite"/>
    </source>
</evidence>
<accession>A0A8S9JTR3</accession>
<organism evidence="2">
    <name type="scientific">Brassica cretica</name>
    <name type="common">Mustard</name>
    <dbReference type="NCBI Taxonomy" id="69181"/>
    <lineage>
        <taxon>Eukaryota</taxon>
        <taxon>Viridiplantae</taxon>
        <taxon>Streptophyta</taxon>
        <taxon>Embryophyta</taxon>
        <taxon>Tracheophyta</taxon>
        <taxon>Spermatophyta</taxon>
        <taxon>Magnoliopsida</taxon>
        <taxon>eudicotyledons</taxon>
        <taxon>Gunneridae</taxon>
        <taxon>Pentapetalae</taxon>
        <taxon>rosids</taxon>
        <taxon>malvids</taxon>
        <taxon>Brassicales</taxon>
        <taxon>Brassicaceae</taxon>
        <taxon>Brassiceae</taxon>
        <taxon>Brassica</taxon>
    </lineage>
</organism>
<dbReference type="EMBL" id="QGKY02000246">
    <property type="protein sequence ID" value="KAF2584723.1"/>
    <property type="molecule type" value="Genomic_DNA"/>
</dbReference>
<reference evidence="2" key="1">
    <citation type="submission" date="2019-12" db="EMBL/GenBank/DDBJ databases">
        <title>Genome sequencing and annotation of Brassica cretica.</title>
        <authorList>
            <person name="Studholme D.J."/>
            <person name="Sarris P.F."/>
        </authorList>
    </citation>
    <scope>NUCLEOTIDE SEQUENCE</scope>
    <source>
        <strain evidence="2">PFS-102/07</strain>
        <tissue evidence="2">Leaf</tissue>
    </source>
</reference>
<comment type="caution">
    <text evidence="2">The sequence shown here is derived from an EMBL/GenBank/DDBJ whole genome shotgun (WGS) entry which is preliminary data.</text>
</comment>
<feature type="compositionally biased region" description="Polar residues" evidence="1">
    <location>
        <begin position="33"/>
        <end position="48"/>
    </location>
</feature>
<protein>
    <submittedName>
        <fullName evidence="2">Uncharacterized protein</fullName>
    </submittedName>
</protein>
<proteinExistence type="predicted"/>
<gene>
    <name evidence="2" type="ORF">F2Q70_00035463</name>
</gene>
<dbReference type="AlphaFoldDB" id="A0A8S9JTR3"/>
<evidence type="ECO:0000313" key="2">
    <source>
        <dbReference type="EMBL" id="KAF2584723.1"/>
    </source>
</evidence>
<name>A0A8S9JTR3_BRACR</name>